<evidence type="ECO:0000313" key="3">
    <source>
        <dbReference type="Proteomes" id="UP000198538"/>
    </source>
</evidence>
<dbReference type="RefSeq" id="WP_090920944.1">
    <property type="nucleotide sequence ID" value="NZ_FMVM01000009.1"/>
</dbReference>
<dbReference type="InterPro" id="IPR024775">
    <property type="entry name" value="DinB-like"/>
</dbReference>
<evidence type="ECO:0000313" key="2">
    <source>
        <dbReference type="EMBL" id="SCY79562.1"/>
    </source>
</evidence>
<keyword evidence="3" id="KW-1185">Reference proteome</keyword>
<gene>
    <name evidence="2" type="ORF">SAMN05720606_109173</name>
</gene>
<proteinExistence type="predicted"/>
<sequence>MNKEMEQLLLAFEEWTLFAKTLSRLEEKTWNSSLEKGKWTIKSIVSHMMLWDRYFYKEAIEKIALNQQITLKHLDFDEFNRKAVEYGNRTEPFEIVDKAITYRHKIMNDIRGLSEEQLYQRYVDPENKDNVFYIPQYLKDFIWHDQHHMEPLKQYLAGEGLL</sequence>
<dbReference type="Proteomes" id="UP000198538">
    <property type="component" value="Unassembled WGS sequence"/>
</dbReference>
<dbReference type="Gene3D" id="1.20.120.450">
    <property type="entry name" value="dinb family like domain"/>
    <property type="match status" value="1"/>
</dbReference>
<dbReference type="EMBL" id="FMVM01000009">
    <property type="protein sequence ID" value="SCY79562.1"/>
    <property type="molecule type" value="Genomic_DNA"/>
</dbReference>
<evidence type="ECO:0000259" key="1">
    <source>
        <dbReference type="Pfam" id="PF12867"/>
    </source>
</evidence>
<dbReference type="STRING" id="582692.SAMN05720606_109173"/>
<name>A0A1G5IU14_9BACL</name>
<dbReference type="AlphaFoldDB" id="A0A1G5IU14"/>
<feature type="domain" description="DinB-like" evidence="1">
    <location>
        <begin position="14"/>
        <end position="150"/>
    </location>
</feature>
<dbReference type="SUPFAM" id="SSF109854">
    <property type="entry name" value="DinB/YfiT-like putative metalloenzymes"/>
    <property type="match status" value="1"/>
</dbReference>
<organism evidence="2 3">
    <name type="scientific">Paenibacillus polysaccharolyticus</name>
    <dbReference type="NCBI Taxonomy" id="582692"/>
    <lineage>
        <taxon>Bacteria</taxon>
        <taxon>Bacillati</taxon>
        <taxon>Bacillota</taxon>
        <taxon>Bacilli</taxon>
        <taxon>Bacillales</taxon>
        <taxon>Paenibacillaceae</taxon>
        <taxon>Paenibacillus</taxon>
    </lineage>
</organism>
<reference evidence="3" key="1">
    <citation type="submission" date="2016-10" db="EMBL/GenBank/DDBJ databases">
        <authorList>
            <person name="Varghese N."/>
            <person name="Submissions S."/>
        </authorList>
    </citation>
    <scope>NUCLEOTIDE SEQUENCE [LARGE SCALE GENOMIC DNA]</scope>
    <source>
        <strain evidence="3">BL9</strain>
    </source>
</reference>
<dbReference type="Pfam" id="PF12867">
    <property type="entry name" value="DinB_2"/>
    <property type="match status" value="1"/>
</dbReference>
<accession>A0A1G5IU14</accession>
<dbReference type="InterPro" id="IPR034660">
    <property type="entry name" value="DinB/YfiT-like"/>
</dbReference>
<protein>
    <submittedName>
        <fullName evidence="2">DinB superfamily protein</fullName>
    </submittedName>
</protein>